<keyword evidence="1" id="KW-0347">Helicase</keyword>
<proteinExistence type="predicted"/>
<evidence type="ECO:0000313" key="2">
    <source>
        <dbReference type="Proteomes" id="UP001165960"/>
    </source>
</evidence>
<keyword evidence="1" id="KW-0547">Nucleotide-binding</keyword>
<dbReference type="EC" id="3.6.4.13" evidence="1"/>
<sequence>MTTSTFLPSNARRKDWKLYKGNFTKRTRVHNLLMSLLNLPCIFSTTNLSPKSTQSLFAQLTPPLFLIKQQISSAFVIVTEGEKTEQEKNQEEDIKILEAVTKKDKNLASAQELAQGIKYTESLKTSWRPIAKYRRMSEEKHCENRTKWLIMAEGEDIPPPINSFKEMRFPKPILSYLRSKGIRKPTPIQTQGLPVALSGRDMIGIAFTGSGKTLAFSLPLLALALEAELRLPFVQGEGPVGLILCPSRELARQTYEGLCALSESLHRGGYPHLKTLLCIGGISMAEQSHVLNHGFHMLVATPGRLQDMLNKKKFNLDLCKYLCMDEADRMVDMGFEDDVRNIMSYFKHQRQTLLFSATMPKKIQDFAQSALVNPVIVNVGRAGAANLDVVQEVEYVKQEAKVVYLLDALQKTSPPVLIFAENKNDVDDIYEYLLLKEVEVVAIHGSKSQDEREYAIRTFKEGNKDVLVATDIASKGLDFNEIQHVINYDMPKEIEDYVHRIGRTGRSGKTGLATTFINLSSSSEAILLDLKHLLIEAKQKVPPVLMTLHDPNEGSSSGGCTYCGGLGHRISECPKLESHNRTQTANAMGGGRSQLRGND</sequence>
<keyword evidence="2" id="KW-1185">Reference proteome</keyword>
<accession>A0ACC2UMJ2</accession>
<comment type="caution">
    <text evidence="1">The sequence shown here is derived from an EMBL/GenBank/DDBJ whole genome shotgun (WGS) entry which is preliminary data.</text>
</comment>
<reference evidence="1" key="1">
    <citation type="submission" date="2022-04" db="EMBL/GenBank/DDBJ databases">
        <title>Genome of the entomopathogenic fungus Entomophthora muscae.</title>
        <authorList>
            <person name="Elya C."/>
            <person name="Lovett B.R."/>
            <person name="Lee E."/>
            <person name="Macias A.M."/>
            <person name="Hajek A.E."/>
            <person name="De Bivort B.L."/>
            <person name="Kasson M.T."/>
            <person name="De Fine Licht H.H."/>
            <person name="Stajich J.E."/>
        </authorList>
    </citation>
    <scope>NUCLEOTIDE SEQUENCE</scope>
    <source>
        <strain evidence="1">Berkeley</strain>
    </source>
</reference>
<evidence type="ECO:0000313" key="1">
    <source>
        <dbReference type="EMBL" id="KAJ9087981.1"/>
    </source>
</evidence>
<gene>
    <name evidence="1" type="primary">RH35</name>
    <name evidence="1" type="ORF">DSO57_1039645</name>
</gene>
<keyword evidence="1" id="KW-0067">ATP-binding</keyword>
<organism evidence="1 2">
    <name type="scientific">Entomophthora muscae</name>
    <dbReference type="NCBI Taxonomy" id="34485"/>
    <lineage>
        <taxon>Eukaryota</taxon>
        <taxon>Fungi</taxon>
        <taxon>Fungi incertae sedis</taxon>
        <taxon>Zoopagomycota</taxon>
        <taxon>Entomophthoromycotina</taxon>
        <taxon>Entomophthoromycetes</taxon>
        <taxon>Entomophthorales</taxon>
        <taxon>Entomophthoraceae</taxon>
        <taxon>Entomophthora</taxon>
    </lineage>
</organism>
<dbReference type="EMBL" id="QTSX02000170">
    <property type="protein sequence ID" value="KAJ9087981.1"/>
    <property type="molecule type" value="Genomic_DNA"/>
</dbReference>
<dbReference type="Proteomes" id="UP001165960">
    <property type="component" value="Unassembled WGS sequence"/>
</dbReference>
<name>A0ACC2UMJ2_9FUNG</name>
<keyword evidence="1" id="KW-0378">Hydrolase</keyword>
<protein>
    <submittedName>
        <fullName evidence="1">DEAD-box ATP-dependent RNA helicase 35</fullName>
        <ecNumber evidence="1">3.6.4.13</ecNumber>
    </submittedName>
</protein>